<dbReference type="EMBL" id="JNOC01000103">
    <property type="protein sequence ID" value="KPH54730.1"/>
    <property type="molecule type" value="Genomic_DNA"/>
</dbReference>
<dbReference type="RefSeq" id="WP_054198693.1">
    <property type="nucleotide sequence ID" value="NZ_JNOC01000103.1"/>
</dbReference>
<accession>A0A0N1EA08</accession>
<gene>
    <name evidence="1" type="ORF">HPU229334_00240</name>
</gene>
<proteinExistence type="predicted"/>
<name>A0A0N1EA08_9HELI</name>
<reference evidence="1 2" key="1">
    <citation type="submission" date="2014-06" db="EMBL/GenBank/DDBJ databases">
        <title>Helicobacter pullorum isolates in fresh chicken meat - phenotypic and genotypic features.</title>
        <authorList>
            <person name="Borges V."/>
            <person name="Santos A."/>
            <person name="Correia C.B."/>
            <person name="Saraiva M."/>
            <person name="Menard A."/>
            <person name="Vieira L."/>
            <person name="Sampaio D.A."/>
            <person name="Gomes J.P."/>
            <person name="Oleastro M."/>
        </authorList>
    </citation>
    <scope>NUCLEOTIDE SEQUENCE [LARGE SCALE GENOMIC DNA]</scope>
    <source>
        <strain evidence="1 2">229334/12</strain>
    </source>
</reference>
<organism evidence="1 2">
    <name type="scientific">Helicobacter pullorum</name>
    <dbReference type="NCBI Taxonomy" id="35818"/>
    <lineage>
        <taxon>Bacteria</taxon>
        <taxon>Pseudomonadati</taxon>
        <taxon>Campylobacterota</taxon>
        <taxon>Epsilonproteobacteria</taxon>
        <taxon>Campylobacterales</taxon>
        <taxon>Helicobacteraceae</taxon>
        <taxon>Helicobacter</taxon>
    </lineage>
</organism>
<comment type="caution">
    <text evidence="1">The sequence shown here is derived from an EMBL/GenBank/DDBJ whole genome shotgun (WGS) entry which is preliminary data.</text>
</comment>
<dbReference type="PATRIC" id="fig|35818.11.peg.47"/>
<protein>
    <submittedName>
        <fullName evidence="1">Uncharacterized protein</fullName>
    </submittedName>
</protein>
<dbReference type="Proteomes" id="UP000037997">
    <property type="component" value="Unassembled WGS sequence"/>
</dbReference>
<evidence type="ECO:0000313" key="1">
    <source>
        <dbReference type="EMBL" id="KPH54730.1"/>
    </source>
</evidence>
<sequence length="277" mass="31083">MDFLKNFELVLEAMYQRSDFMKEAKKYNFSGQEYATLMTSMGQLALQTALAIEEAKLKERGFVFETYSQKKQLDFKERELGIMEEKTRLELEITSLNAKANIRQNQAENIKSLVQAESISRSVGDNAAINQANAYVGFLNVMSNAAELATAEKHAQNVISVLNKINTEDITAYQPIFDKLRKEAEGIVNAGEGAKEVWVYATKSVCEVGDKVKVMGFSVFGDNPTKFIVNNKQIEGKTILFSAESAGIYEIVFEAENQSGQWESDKTQIAVIDKMEF</sequence>
<evidence type="ECO:0000313" key="2">
    <source>
        <dbReference type="Proteomes" id="UP000037997"/>
    </source>
</evidence>
<dbReference type="AlphaFoldDB" id="A0A0N1EA08"/>